<dbReference type="PANTHER" id="PTHR13030">
    <property type="entry name" value="NUDIX HYDROLASE"/>
    <property type="match status" value="1"/>
</dbReference>
<feature type="domain" description="Nudix hydrolase" evidence="1">
    <location>
        <begin position="150"/>
        <end position="307"/>
    </location>
</feature>
<dbReference type="Pfam" id="PF00293">
    <property type="entry name" value="NUDIX"/>
    <property type="match status" value="1"/>
</dbReference>
<dbReference type="Pfam" id="PF25969">
    <property type="entry name" value="NUDT9_N"/>
    <property type="match status" value="1"/>
</dbReference>
<dbReference type="EMBL" id="CAJOBC010002228">
    <property type="protein sequence ID" value="CAF3722378.1"/>
    <property type="molecule type" value="Genomic_DNA"/>
</dbReference>
<evidence type="ECO:0000313" key="4">
    <source>
        <dbReference type="Proteomes" id="UP000663829"/>
    </source>
</evidence>
<dbReference type="InterPro" id="IPR039989">
    <property type="entry name" value="NUDT9"/>
</dbReference>
<dbReference type="AlphaFoldDB" id="A0A814CX30"/>
<dbReference type="OrthoDB" id="9972248at2759"/>
<dbReference type="InterPro" id="IPR015797">
    <property type="entry name" value="NUDIX_hydrolase-like_dom_sf"/>
</dbReference>
<keyword evidence="4" id="KW-1185">Reference proteome</keyword>
<evidence type="ECO:0000313" key="2">
    <source>
        <dbReference type="EMBL" id="CAF0946242.1"/>
    </source>
</evidence>
<accession>A0A814CX30</accession>
<dbReference type="Gene3D" id="3.90.79.10">
    <property type="entry name" value="Nucleoside Triphosphate Pyrophosphohydrolase"/>
    <property type="match status" value="1"/>
</dbReference>
<name>A0A814CX30_9BILA</name>
<reference evidence="2" key="1">
    <citation type="submission" date="2021-02" db="EMBL/GenBank/DDBJ databases">
        <authorList>
            <person name="Nowell W R."/>
        </authorList>
    </citation>
    <scope>NUCLEOTIDE SEQUENCE</scope>
</reference>
<organism evidence="2 4">
    <name type="scientific">Didymodactylos carnosus</name>
    <dbReference type="NCBI Taxonomy" id="1234261"/>
    <lineage>
        <taxon>Eukaryota</taxon>
        <taxon>Metazoa</taxon>
        <taxon>Spiralia</taxon>
        <taxon>Gnathifera</taxon>
        <taxon>Rotifera</taxon>
        <taxon>Eurotatoria</taxon>
        <taxon>Bdelloidea</taxon>
        <taxon>Philodinida</taxon>
        <taxon>Philodinidae</taxon>
        <taxon>Didymodactylos</taxon>
    </lineage>
</organism>
<dbReference type="SUPFAM" id="SSF55811">
    <property type="entry name" value="Nudix"/>
    <property type="match status" value="1"/>
</dbReference>
<sequence length="312" mass="36101">MIEKYSSCVDLLREPSYVVYDIRLVNEQNGQRKQIQNYFRYRNANYQKNERYPVTDDKVAWNVRWPEYFPTEYTTEKILKNKKADPADVTKIKNFNCLEGKVDRTSFTGIYQLDEKQRPKNPMGRTGLTGRGRLYYWGPNHAGDPVVTRWLRDSNGESIWRKDENGGLKKVLEIVAIQRKDNKEFALPGGMVDPGEKAFSTLIREFKEEAMNSLGTSNSLKTSCDSIEKLFENGEEISKGYVDDPRNTDNAWMESTAWHFHDETGKLTKNLTLTAGDDATKVAWTPVDRHVKLYASHTNFVKLAVDRLNAYW</sequence>
<dbReference type="Proteomes" id="UP000681722">
    <property type="component" value="Unassembled WGS sequence"/>
</dbReference>
<dbReference type="GO" id="GO:0047631">
    <property type="term" value="F:ADP-ribose diphosphatase activity"/>
    <property type="evidence" value="ECO:0007669"/>
    <property type="project" value="InterPro"/>
</dbReference>
<dbReference type="Proteomes" id="UP000663829">
    <property type="component" value="Unassembled WGS sequence"/>
</dbReference>
<dbReference type="PROSITE" id="PS51462">
    <property type="entry name" value="NUDIX"/>
    <property type="match status" value="1"/>
</dbReference>
<dbReference type="InterPro" id="IPR000086">
    <property type="entry name" value="NUDIX_hydrolase_dom"/>
</dbReference>
<dbReference type="PANTHER" id="PTHR13030:SF8">
    <property type="entry name" value="ADP-RIBOSE PYROPHOSPHATASE, MITOCHONDRIAL"/>
    <property type="match status" value="1"/>
</dbReference>
<dbReference type="EMBL" id="CAJNOQ010002228">
    <property type="protein sequence ID" value="CAF0946242.1"/>
    <property type="molecule type" value="Genomic_DNA"/>
</dbReference>
<gene>
    <name evidence="2" type="ORF">GPM918_LOCUS10988</name>
    <name evidence="3" type="ORF">SRO942_LOCUS10989</name>
</gene>
<dbReference type="CDD" id="cd03670">
    <property type="entry name" value="NUDIX_ADPRase_Nudt9"/>
    <property type="match status" value="1"/>
</dbReference>
<evidence type="ECO:0000259" key="1">
    <source>
        <dbReference type="PROSITE" id="PS51462"/>
    </source>
</evidence>
<protein>
    <recommendedName>
        <fullName evidence="1">Nudix hydrolase domain-containing protein</fullName>
    </recommendedName>
</protein>
<comment type="caution">
    <text evidence="2">The sequence shown here is derived from an EMBL/GenBank/DDBJ whole genome shotgun (WGS) entry which is preliminary data.</text>
</comment>
<evidence type="ECO:0000313" key="3">
    <source>
        <dbReference type="EMBL" id="CAF3722378.1"/>
    </source>
</evidence>
<proteinExistence type="predicted"/>